<comment type="subcellular location">
    <subcellularLocation>
        <location evidence="1">Cell membrane</location>
        <topology evidence="1">Multi-pass membrane protein</topology>
    </subcellularLocation>
</comment>
<dbReference type="PROSITE" id="PS50283">
    <property type="entry name" value="NA_SOLUT_SYMP_3"/>
    <property type="match status" value="1"/>
</dbReference>
<dbReference type="EMBL" id="FOFN01000003">
    <property type="protein sequence ID" value="SEQ86191.1"/>
    <property type="molecule type" value="Genomic_DNA"/>
</dbReference>
<evidence type="ECO:0000256" key="1">
    <source>
        <dbReference type="ARBA" id="ARBA00004651"/>
    </source>
</evidence>
<dbReference type="RefSeq" id="WP_092580067.1">
    <property type="nucleotide sequence ID" value="NZ_FOFN01000003.1"/>
</dbReference>
<evidence type="ECO:0000256" key="5">
    <source>
        <dbReference type="ARBA" id="ARBA00022692"/>
    </source>
</evidence>
<dbReference type="AlphaFoldDB" id="A0A1H9JGS6"/>
<feature type="transmembrane region" description="Helical" evidence="12">
    <location>
        <begin position="379"/>
        <end position="397"/>
    </location>
</feature>
<feature type="transmembrane region" description="Helical" evidence="12">
    <location>
        <begin position="176"/>
        <end position="199"/>
    </location>
</feature>
<protein>
    <submittedName>
        <fullName evidence="13">Na+/proline symporter</fullName>
    </submittedName>
</protein>
<feature type="transmembrane region" description="Helical" evidence="12">
    <location>
        <begin position="233"/>
        <end position="251"/>
    </location>
</feature>
<dbReference type="InterPro" id="IPR001734">
    <property type="entry name" value="Na/solute_symporter"/>
</dbReference>
<name>A0A1H9JGS6_9FLAO</name>
<dbReference type="InterPro" id="IPR038377">
    <property type="entry name" value="Na/Glc_symporter_sf"/>
</dbReference>
<dbReference type="PANTHER" id="PTHR42985:SF47">
    <property type="entry name" value="INTEGRAL MEMBRANE TRANSPORT PROTEIN"/>
    <property type="match status" value="1"/>
</dbReference>
<dbReference type="Proteomes" id="UP000198999">
    <property type="component" value="Unassembled WGS sequence"/>
</dbReference>
<evidence type="ECO:0000256" key="7">
    <source>
        <dbReference type="ARBA" id="ARBA00023053"/>
    </source>
</evidence>
<evidence type="ECO:0000256" key="3">
    <source>
        <dbReference type="ARBA" id="ARBA00022448"/>
    </source>
</evidence>
<evidence type="ECO:0000256" key="6">
    <source>
        <dbReference type="ARBA" id="ARBA00022989"/>
    </source>
</evidence>
<feature type="transmembrane region" description="Helical" evidence="12">
    <location>
        <begin position="464"/>
        <end position="481"/>
    </location>
</feature>
<sequence length="486" mass="54655">MSATQILLLVAIYFVVLILISYFTGKEDSNEAFFKANKSAPWYLVAFGMIGASLSGVTFISVPGMIGGQQFAYMQGVFGFFVGYIFILTILLPLYYKLNVTSIYEYLEQRFGTVSYKTGAFFFLLSRVTGASFRLFLVALAMQYIVFERIGVPFWITVVISILLIWLYTNRGGIKTIIWTDTIQTLAMLTAVLVAIFLINDRLDWSLSEALTSEVFAKKSKIFFFDDVNSTTYFWKYFIGGIFIAIAMTGLDQDMMQKNLTCRNNRESQKNMFAMASLLVLVNFIFLSLGALLFIYAEKFGLEIPVIDGRTRTDLLFPEIAMNQGLGNALAVTFIIGLIAAAYSSADSALTSLTTSFSVDFLNIHDKPKETQKPLRKKVHVAVSLLLIIVVIIFNYLEGNVVSNLFKFATFTYGPLLGLFAFGILTKHQIKDKYAWLVALLSIVISFAITVLPENIIGSYQFHWEILPLNGLITFIGLILIRRKQH</sequence>
<feature type="transmembrane region" description="Helical" evidence="12">
    <location>
        <begin position="403"/>
        <end position="422"/>
    </location>
</feature>
<feature type="transmembrane region" description="Helical" evidence="12">
    <location>
        <begin position="434"/>
        <end position="452"/>
    </location>
</feature>
<evidence type="ECO:0000256" key="2">
    <source>
        <dbReference type="ARBA" id="ARBA00006434"/>
    </source>
</evidence>
<evidence type="ECO:0000256" key="8">
    <source>
        <dbReference type="ARBA" id="ARBA00023065"/>
    </source>
</evidence>
<keyword evidence="3" id="KW-0813">Transport</keyword>
<feature type="transmembrane region" description="Helical" evidence="12">
    <location>
        <begin position="72"/>
        <end position="98"/>
    </location>
</feature>
<comment type="similarity">
    <text evidence="2 11">Belongs to the sodium:solute symporter (SSF) (TC 2.A.21) family.</text>
</comment>
<dbReference type="GO" id="GO:0005886">
    <property type="term" value="C:plasma membrane"/>
    <property type="evidence" value="ECO:0007669"/>
    <property type="project" value="UniProtKB-SubCell"/>
</dbReference>
<keyword evidence="8" id="KW-0406">Ion transport</keyword>
<evidence type="ECO:0000313" key="13">
    <source>
        <dbReference type="EMBL" id="SEQ86191.1"/>
    </source>
</evidence>
<dbReference type="InterPro" id="IPR051163">
    <property type="entry name" value="Sodium:Solute_Symporter_SSF"/>
</dbReference>
<keyword evidence="9 12" id="KW-0472">Membrane</keyword>
<evidence type="ECO:0000313" key="14">
    <source>
        <dbReference type="Proteomes" id="UP000198999"/>
    </source>
</evidence>
<dbReference type="Pfam" id="PF00474">
    <property type="entry name" value="SSF"/>
    <property type="match status" value="1"/>
</dbReference>
<feature type="transmembrane region" description="Helical" evidence="12">
    <location>
        <begin position="152"/>
        <end position="169"/>
    </location>
</feature>
<keyword evidence="7" id="KW-0915">Sodium</keyword>
<feature type="transmembrane region" description="Helical" evidence="12">
    <location>
        <begin position="272"/>
        <end position="296"/>
    </location>
</feature>
<dbReference type="Gene3D" id="1.20.1730.10">
    <property type="entry name" value="Sodium/glucose cotransporter"/>
    <property type="match status" value="1"/>
</dbReference>
<evidence type="ECO:0000256" key="10">
    <source>
        <dbReference type="ARBA" id="ARBA00023201"/>
    </source>
</evidence>
<keyword evidence="5 12" id="KW-0812">Transmembrane</keyword>
<dbReference type="OrthoDB" id="891563at2"/>
<keyword evidence="4" id="KW-1003">Cell membrane</keyword>
<reference evidence="13 14" key="1">
    <citation type="submission" date="2016-10" db="EMBL/GenBank/DDBJ databases">
        <authorList>
            <person name="de Groot N.N."/>
        </authorList>
    </citation>
    <scope>NUCLEOTIDE SEQUENCE [LARGE SCALE GENOMIC DNA]</scope>
    <source>
        <strain evidence="13 14">DSM 21035</strain>
    </source>
</reference>
<proteinExistence type="inferred from homology"/>
<organism evidence="13 14">
    <name type="scientific">Hyunsoonleella jejuensis</name>
    <dbReference type="NCBI Taxonomy" id="419940"/>
    <lineage>
        <taxon>Bacteria</taxon>
        <taxon>Pseudomonadati</taxon>
        <taxon>Bacteroidota</taxon>
        <taxon>Flavobacteriia</taxon>
        <taxon>Flavobacteriales</taxon>
        <taxon>Flavobacteriaceae</taxon>
    </lineage>
</organism>
<keyword evidence="10" id="KW-0739">Sodium transport</keyword>
<evidence type="ECO:0000256" key="12">
    <source>
        <dbReference type="SAM" id="Phobius"/>
    </source>
</evidence>
<keyword evidence="6 12" id="KW-1133">Transmembrane helix</keyword>
<feature type="transmembrane region" description="Helical" evidence="12">
    <location>
        <begin position="6"/>
        <end position="23"/>
    </location>
</feature>
<dbReference type="GO" id="GO:0015293">
    <property type="term" value="F:symporter activity"/>
    <property type="evidence" value="ECO:0007669"/>
    <property type="project" value="TreeGrafter"/>
</dbReference>
<dbReference type="PANTHER" id="PTHR42985">
    <property type="entry name" value="SODIUM-COUPLED MONOCARBOXYLATE TRANSPORTER"/>
    <property type="match status" value="1"/>
</dbReference>
<feature type="transmembrane region" description="Helical" evidence="12">
    <location>
        <begin position="43"/>
        <end position="66"/>
    </location>
</feature>
<dbReference type="CDD" id="cd10326">
    <property type="entry name" value="SLC5sbd_NIS-like"/>
    <property type="match status" value="1"/>
</dbReference>
<accession>A0A1H9JGS6</accession>
<evidence type="ECO:0000256" key="4">
    <source>
        <dbReference type="ARBA" id="ARBA00022475"/>
    </source>
</evidence>
<feature type="transmembrane region" description="Helical" evidence="12">
    <location>
        <begin position="119"/>
        <end position="146"/>
    </location>
</feature>
<gene>
    <name evidence="13" type="ORF">SAMN05421824_2523</name>
</gene>
<evidence type="ECO:0000256" key="11">
    <source>
        <dbReference type="RuleBase" id="RU362091"/>
    </source>
</evidence>
<feature type="transmembrane region" description="Helical" evidence="12">
    <location>
        <begin position="325"/>
        <end position="343"/>
    </location>
</feature>
<dbReference type="STRING" id="419940.SAMN05421824_2523"/>
<evidence type="ECO:0000256" key="9">
    <source>
        <dbReference type="ARBA" id="ARBA00023136"/>
    </source>
</evidence>
<keyword evidence="14" id="KW-1185">Reference proteome</keyword>
<dbReference type="GO" id="GO:0006814">
    <property type="term" value="P:sodium ion transport"/>
    <property type="evidence" value="ECO:0007669"/>
    <property type="project" value="UniProtKB-KW"/>
</dbReference>